<dbReference type="InterPro" id="IPR001173">
    <property type="entry name" value="Glyco_trans_2-like"/>
</dbReference>
<dbReference type="AlphaFoldDB" id="A0A1L7I686"/>
<name>A0A1L7I686_9FLAO</name>
<keyword evidence="2" id="KW-0808">Transferase</keyword>
<dbReference type="PANTHER" id="PTHR22916:SF3">
    <property type="entry name" value="UDP-GLCNAC:BETAGAL BETA-1,3-N-ACETYLGLUCOSAMINYLTRANSFERASE-LIKE PROTEIN 1"/>
    <property type="match status" value="1"/>
</dbReference>
<dbReference type="SUPFAM" id="SSF53448">
    <property type="entry name" value="Nucleotide-diphospho-sugar transferases"/>
    <property type="match status" value="1"/>
</dbReference>
<feature type="domain" description="Glycosyltransferase 2-like" evidence="1">
    <location>
        <begin position="5"/>
        <end position="159"/>
    </location>
</feature>
<evidence type="ECO:0000313" key="3">
    <source>
        <dbReference type="Proteomes" id="UP000186230"/>
    </source>
</evidence>
<evidence type="ECO:0000259" key="1">
    <source>
        <dbReference type="Pfam" id="PF00535"/>
    </source>
</evidence>
<keyword evidence="3" id="KW-1185">Reference proteome</keyword>
<organism evidence="2 3">
    <name type="scientific">Christiangramia flava JLT2011</name>
    <dbReference type="NCBI Taxonomy" id="1229726"/>
    <lineage>
        <taxon>Bacteria</taxon>
        <taxon>Pseudomonadati</taxon>
        <taxon>Bacteroidota</taxon>
        <taxon>Flavobacteriia</taxon>
        <taxon>Flavobacteriales</taxon>
        <taxon>Flavobacteriaceae</taxon>
        <taxon>Christiangramia</taxon>
    </lineage>
</organism>
<dbReference type="Gene3D" id="3.90.550.10">
    <property type="entry name" value="Spore Coat Polysaccharide Biosynthesis Protein SpsA, Chain A"/>
    <property type="match status" value="1"/>
</dbReference>
<reference evidence="2 3" key="1">
    <citation type="submission" date="2016-07" db="EMBL/GenBank/DDBJ databases">
        <title>Multi-omics approach to identify versatile polysaccharide utilization systems of a marine flavobacterium Gramella flava.</title>
        <authorList>
            <person name="Tang K."/>
        </authorList>
    </citation>
    <scope>NUCLEOTIDE SEQUENCE [LARGE SCALE GENOMIC DNA]</scope>
    <source>
        <strain evidence="2 3">JLT2011</strain>
    </source>
</reference>
<dbReference type="CDD" id="cd00761">
    <property type="entry name" value="Glyco_tranf_GTA_type"/>
    <property type="match status" value="1"/>
</dbReference>
<accession>A0A1L7I686</accession>
<gene>
    <name evidence="2" type="ORF">GRFL_2387</name>
</gene>
<dbReference type="PANTHER" id="PTHR22916">
    <property type="entry name" value="GLYCOSYLTRANSFERASE"/>
    <property type="match status" value="1"/>
</dbReference>
<dbReference type="InterPro" id="IPR029044">
    <property type="entry name" value="Nucleotide-diphossugar_trans"/>
</dbReference>
<dbReference type="Proteomes" id="UP000186230">
    <property type="component" value="Chromosome"/>
</dbReference>
<sequence length="309" mass="36233">MPLISIIIATFNRSHLIENMLACIKKQSQNDWECIIVDDGSTDRTPEILHKWQNKDSRFKYYKRKHNFKKGLSGSRNMGLDLAKGDYIIFFDDDDLVHPENLETCLCFLKRTGKDFCNYQKTPFYQREPSFQKIDKSEITVTDYTIKDLTGFITGAKPMASCTVMFKRKCFEDVRFNEELHYAEEWECYGRILLKGYQGISISEMLYFNRKHTASNTGNFNKGKEREVDSMIDASKVMIKNLYDYQALGVDLEKFFIRKGFQLKDYGIVNELFKYTNPGVLKKVKFKLGFYFYPVIKPLFRIKSRIAAS</sequence>
<dbReference type="Pfam" id="PF00535">
    <property type="entry name" value="Glycos_transf_2"/>
    <property type="match status" value="1"/>
</dbReference>
<dbReference type="STRING" id="1229726.GRFL_2387"/>
<dbReference type="KEGG" id="gfl:GRFL_2387"/>
<dbReference type="EMBL" id="CP016359">
    <property type="protein sequence ID" value="APU69111.1"/>
    <property type="molecule type" value="Genomic_DNA"/>
</dbReference>
<evidence type="ECO:0000313" key="2">
    <source>
        <dbReference type="EMBL" id="APU69111.1"/>
    </source>
</evidence>
<dbReference type="RefSeq" id="WP_083644806.1">
    <property type="nucleotide sequence ID" value="NZ_AMRU01000011.1"/>
</dbReference>
<protein>
    <submittedName>
        <fullName evidence="2">Glycosyltransferase</fullName>
    </submittedName>
</protein>
<proteinExistence type="predicted"/>
<dbReference type="GO" id="GO:0016758">
    <property type="term" value="F:hexosyltransferase activity"/>
    <property type="evidence" value="ECO:0007669"/>
    <property type="project" value="UniProtKB-ARBA"/>
</dbReference>
<dbReference type="OrthoDB" id="597270at2"/>